<keyword evidence="2" id="KW-0805">Transcription regulation</keyword>
<evidence type="ECO:0000256" key="1">
    <source>
        <dbReference type="ARBA" id="ARBA00004123"/>
    </source>
</evidence>
<dbReference type="SMART" id="SM00432">
    <property type="entry name" value="MADS"/>
    <property type="match status" value="1"/>
</dbReference>
<proteinExistence type="predicted"/>
<dbReference type="GO" id="GO:0046983">
    <property type="term" value="F:protein dimerization activity"/>
    <property type="evidence" value="ECO:0007669"/>
    <property type="project" value="InterPro"/>
</dbReference>
<dbReference type="InterPro" id="IPR050142">
    <property type="entry name" value="MADS-box/MEF2_TF"/>
</dbReference>
<feature type="domain" description="MADS-box" evidence="7">
    <location>
        <begin position="1"/>
        <end position="61"/>
    </location>
</feature>
<feature type="coiled-coil region" evidence="6">
    <location>
        <begin position="87"/>
        <end position="141"/>
    </location>
</feature>
<dbReference type="Pfam" id="PF00319">
    <property type="entry name" value="SRF-TF"/>
    <property type="match status" value="1"/>
</dbReference>
<dbReference type="GO" id="GO:0000977">
    <property type="term" value="F:RNA polymerase II transcription regulatory region sequence-specific DNA binding"/>
    <property type="evidence" value="ECO:0007669"/>
    <property type="project" value="InterPro"/>
</dbReference>
<dbReference type="Pfam" id="PF01486">
    <property type="entry name" value="K-box"/>
    <property type="match status" value="1"/>
</dbReference>
<protein>
    <submittedName>
        <fullName evidence="10">MADS-box protein AGL42-like isoform X2</fullName>
    </submittedName>
</protein>
<keyword evidence="9" id="KW-1185">Reference proteome</keyword>
<evidence type="ECO:0000256" key="5">
    <source>
        <dbReference type="ARBA" id="ARBA00023242"/>
    </source>
</evidence>
<evidence type="ECO:0000256" key="3">
    <source>
        <dbReference type="ARBA" id="ARBA00023125"/>
    </source>
</evidence>
<dbReference type="GO" id="GO:0005634">
    <property type="term" value="C:nucleus"/>
    <property type="evidence" value="ECO:0007669"/>
    <property type="project" value="UniProtKB-SubCell"/>
</dbReference>
<dbReference type="RefSeq" id="XP_022131259.1">
    <property type="nucleotide sequence ID" value="XM_022275567.1"/>
</dbReference>
<dbReference type="AlphaFoldDB" id="A0A6J1BPQ9"/>
<dbReference type="Gene3D" id="3.40.1810.10">
    <property type="entry name" value="Transcription factor, MADS-box"/>
    <property type="match status" value="1"/>
</dbReference>
<evidence type="ECO:0000313" key="10">
    <source>
        <dbReference type="RefSeq" id="XP_022131259.1"/>
    </source>
</evidence>
<keyword evidence="3" id="KW-0238">DNA-binding</keyword>
<dbReference type="PROSITE" id="PS50066">
    <property type="entry name" value="MADS_BOX_2"/>
    <property type="match status" value="1"/>
</dbReference>
<evidence type="ECO:0000256" key="4">
    <source>
        <dbReference type="ARBA" id="ARBA00023163"/>
    </source>
</evidence>
<dbReference type="PROSITE" id="PS51297">
    <property type="entry name" value="K_BOX"/>
    <property type="match status" value="1"/>
</dbReference>
<evidence type="ECO:0000256" key="6">
    <source>
        <dbReference type="SAM" id="Coils"/>
    </source>
</evidence>
<accession>A0A6J1BPQ9</accession>
<dbReference type="Proteomes" id="UP000504603">
    <property type="component" value="Unplaced"/>
</dbReference>
<keyword evidence="5" id="KW-0539">Nucleus</keyword>
<dbReference type="InterPro" id="IPR002100">
    <property type="entry name" value="TF_MADSbox"/>
</dbReference>
<dbReference type="PROSITE" id="PS00350">
    <property type="entry name" value="MADS_BOX_1"/>
    <property type="match status" value="1"/>
</dbReference>
<dbReference type="InterPro" id="IPR036879">
    <property type="entry name" value="TF_MADSbox_sf"/>
</dbReference>
<sequence length="202" mass="22696">MVRGKVEMKRIENSTSRQVTFSKRRNGLLKKAYELSVLCDAQVSVLIFSQKGRLYEFSSSDMQKSIERYHKYGKDGQTNAFRSEGYMQQLKQEAEMTAKKIEHLENSQQKLLGRGLDSCSLKELREIERQLELSLSRIRERKGKLLTEENAKLSAKCGAEPWQAEEGGGGGDAEGGIVGLCSQSSKSNSDMQTELFIGLPCM</sequence>
<dbReference type="FunFam" id="3.40.1810.10:FF:000003">
    <property type="entry name" value="MADS-box transcription factor MADS-MC"/>
    <property type="match status" value="1"/>
</dbReference>
<dbReference type="SUPFAM" id="SSF55455">
    <property type="entry name" value="SRF-like"/>
    <property type="match status" value="1"/>
</dbReference>
<gene>
    <name evidence="10" type="primary">LOC111004515</name>
</gene>
<dbReference type="GO" id="GO:0003700">
    <property type="term" value="F:DNA-binding transcription factor activity"/>
    <property type="evidence" value="ECO:0007669"/>
    <property type="project" value="InterPro"/>
</dbReference>
<dbReference type="InterPro" id="IPR002487">
    <property type="entry name" value="TF_Kbox"/>
</dbReference>
<reference evidence="10" key="1">
    <citation type="submission" date="2025-08" db="UniProtKB">
        <authorList>
            <consortium name="RefSeq"/>
        </authorList>
    </citation>
    <scope>IDENTIFICATION</scope>
    <source>
        <strain evidence="10">OHB3-1</strain>
    </source>
</reference>
<dbReference type="GeneID" id="111004515"/>
<dbReference type="GO" id="GO:0045944">
    <property type="term" value="P:positive regulation of transcription by RNA polymerase II"/>
    <property type="evidence" value="ECO:0007669"/>
    <property type="project" value="InterPro"/>
</dbReference>
<dbReference type="PRINTS" id="PR00404">
    <property type="entry name" value="MADSDOMAIN"/>
</dbReference>
<evidence type="ECO:0000259" key="8">
    <source>
        <dbReference type="PROSITE" id="PS51297"/>
    </source>
</evidence>
<feature type="domain" description="K-box" evidence="8">
    <location>
        <begin position="87"/>
        <end position="195"/>
    </location>
</feature>
<keyword evidence="4" id="KW-0804">Transcription</keyword>
<evidence type="ECO:0000313" key="9">
    <source>
        <dbReference type="Proteomes" id="UP000504603"/>
    </source>
</evidence>
<evidence type="ECO:0000256" key="2">
    <source>
        <dbReference type="ARBA" id="ARBA00023015"/>
    </source>
</evidence>
<organism evidence="9 10">
    <name type="scientific">Momordica charantia</name>
    <name type="common">Bitter gourd</name>
    <name type="synonym">Balsam pear</name>
    <dbReference type="NCBI Taxonomy" id="3673"/>
    <lineage>
        <taxon>Eukaryota</taxon>
        <taxon>Viridiplantae</taxon>
        <taxon>Streptophyta</taxon>
        <taxon>Embryophyta</taxon>
        <taxon>Tracheophyta</taxon>
        <taxon>Spermatophyta</taxon>
        <taxon>Magnoliopsida</taxon>
        <taxon>eudicotyledons</taxon>
        <taxon>Gunneridae</taxon>
        <taxon>Pentapetalae</taxon>
        <taxon>rosids</taxon>
        <taxon>fabids</taxon>
        <taxon>Cucurbitales</taxon>
        <taxon>Cucurbitaceae</taxon>
        <taxon>Momordiceae</taxon>
        <taxon>Momordica</taxon>
    </lineage>
</organism>
<name>A0A6J1BPQ9_MOMCH</name>
<dbReference type="PANTHER" id="PTHR48019">
    <property type="entry name" value="SERUM RESPONSE FACTOR HOMOLOG"/>
    <property type="match status" value="1"/>
</dbReference>
<keyword evidence="6" id="KW-0175">Coiled coil</keyword>
<dbReference type="CDD" id="cd00265">
    <property type="entry name" value="MADS_MEF2_like"/>
    <property type="match status" value="1"/>
</dbReference>
<evidence type="ECO:0000259" key="7">
    <source>
        <dbReference type="PROSITE" id="PS50066"/>
    </source>
</evidence>
<comment type="subcellular location">
    <subcellularLocation>
        <location evidence="1">Nucleus</location>
    </subcellularLocation>
</comment>
<dbReference type="InterPro" id="IPR033896">
    <property type="entry name" value="MEF2-like_N"/>
</dbReference>